<dbReference type="Proteomes" id="UP000887458">
    <property type="component" value="Unassembled WGS sequence"/>
</dbReference>
<reference evidence="1 2" key="1">
    <citation type="journal article" date="2018" name="J. Allergy Clin. Immunol.">
        <title>High-quality assembly of Dermatophagoides pteronyssinus genome and transcriptome reveals a wide range of novel allergens.</title>
        <authorList>
            <person name="Liu X.Y."/>
            <person name="Yang K.Y."/>
            <person name="Wang M.Q."/>
            <person name="Kwok J.S."/>
            <person name="Zeng X."/>
            <person name="Yang Z."/>
            <person name="Xiao X.J."/>
            <person name="Lau C.P."/>
            <person name="Li Y."/>
            <person name="Huang Z.M."/>
            <person name="Ba J.G."/>
            <person name="Yim A.K."/>
            <person name="Ouyang C.Y."/>
            <person name="Ngai S.M."/>
            <person name="Chan T.F."/>
            <person name="Leung E.L."/>
            <person name="Liu L."/>
            <person name="Liu Z.G."/>
            <person name="Tsui S.K."/>
        </authorList>
    </citation>
    <scope>NUCLEOTIDE SEQUENCE [LARGE SCALE GENOMIC DNA]</scope>
    <source>
        <strain evidence="1">Derp</strain>
    </source>
</reference>
<sequence length="61" mass="7253">MMKEDQRKITENSLEMSIFRNDNDKKQNSHIFIGGKKEIFHFPLIITRSLHVCDNNLFSQD</sequence>
<protein>
    <submittedName>
        <fullName evidence="1">Uncharacterized protein</fullName>
    </submittedName>
</protein>
<name>A0ABQ8J7G8_DERPT</name>
<proteinExistence type="predicted"/>
<gene>
    <name evidence="1" type="ORF">DERP_010167</name>
</gene>
<dbReference type="EMBL" id="NJHN03000064">
    <property type="protein sequence ID" value="KAH9418300.1"/>
    <property type="molecule type" value="Genomic_DNA"/>
</dbReference>
<evidence type="ECO:0000313" key="1">
    <source>
        <dbReference type="EMBL" id="KAH9418300.1"/>
    </source>
</evidence>
<accession>A0ABQ8J7G8</accession>
<reference evidence="1 2" key="2">
    <citation type="journal article" date="2022" name="Mol. Biol. Evol.">
        <title>Comparative Genomics Reveals Insights into the Divergent Evolution of Astigmatic Mites and Household Pest Adaptations.</title>
        <authorList>
            <person name="Xiong Q."/>
            <person name="Wan A.T."/>
            <person name="Liu X."/>
            <person name="Fung C.S."/>
            <person name="Xiao X."/>
            <person name="Malainual N."/>
            <person name="Hou J."/>
            <person name="Wang L."/>
            <person name="Wang M."/>
            <person name="Yang K.Y."/>
            <person name="Cui Y."/>
            <person name="Leung E.L."/>
            <person name="Nong W."/>
            <person name="Shin S.K."/>
            <person name="Au S.W."/>
            <person name="Jeong K.Y."/>
            <person name="Chew F.T."/>
            <person name="Hui J.H."/>
            <person name="Leung T.F."/>
            <person name="Tungtrongchitr A."/>
            <person name="Zhong N."/>
            <person name="Liu Z."/>
            <person name="Tsui S.K."/>
        </authorList>
    </citation>
    <scope>NUCLEOTIDE SEQUENCE [LARGE SCALE GENOMIC DNA]</scope>
    <source>
        <strain evidence="1">Derp</strain>
    </source>
</reference>
<organism evidence="1 2">
    <name type="scientific">Dermatophagoides pteronyssinus</name>
    <name type="common">European house dust mite</name>
    <dbReference type="NCBI Taxonomy" id="6956"/>
    <lineage>
        <taxon>Eukaryota</taxon>
        <taxon>Metazoa</taxon>
        <taxon>Ecdysozoa</taxon>
        <taxon>Arthropoda</taxon>
        <taxon>Chelicerata</taxon>
        <taxon>Arachnida</taxon>
        <taxon>Acari</taxon>
        <taxon>Acariformes</taxon>
        <taxon>Sarcoptiformes</taxon>
        <taxon>Astigmata</taxon>
        <taxon>Psoroptidia</taxon>
        <taxon>Analgoidea</taxon>
        <taxon>Pyroglyphidae</taxon>
        <taxon>Dermatophagoidinae</taxon>
        <taxon>Dermatophagoides</taxon>
    </lineage>
</organism>
<keyword evidence="2" id="KW-1185">Reference proteome</keyword>
<evidence type="ECO:0000313" key="2">
    <source>
        <dbReference type="Proteomes" id="UP000887458"/>
    </source>
</evidence>
<comment type="caution">
    <text evidence="1">The sequence shown here is derived from an EMBL/GenBank/DDBJ whole genome shotgun (WGS) entry which is preliminary data.</text>
</comment>